<reference evidence="2" key="2">
    <citation type="submission" date="2019-05" db="EMBL/GenBank/DDBJ databases">
        <authorList>
            <person name="Schuster J.A."/>
            <person name="Ehrmann M.A."/>
        </authorList>
    </citation>
    <scope>NUCLEOTIDE SEQUENCE</scope>
    <source>
        <strain evidence="2">TMW 1.2098</strain>
    </source>
</reference>
<keyword evidence="1" id="KW-0472">Membrane</keyword>
<dbReference type="Proteomes" id="UP000380386">
    <property type="component" value="Unassembled WGS sequence"/>
</dbReference>
<evidence type="ECO:0000313" key="5">
    <source>
        <dbReference type="Proteomes" id="UP000436655"/>
    </source>
</evidence>
<keyword evidence="5" id="KW-1185">Reference proteome</keyword>
<accession>A0A5P0ZEJ4</accession>
<evidence type="ECO:0000256" key="1">
    <source>
        <dbReference type="SAM" id="Phobius"/>
    </source>
</evidence>
<evidence type="ECO:0000313" key="2">
    <source>
        <dbReference type="EMBL" id="MQS44448.1"/>
    </source>
</evidence>
<keyword evidence="1" id="KW-0812">Transmembrane</keyword>
<dbReference type="AlphaFoldDB" id="A0A5P0ZEJ4"/>
<organism evidence="3 4">
    <name type="scientific">Companilactobacillus mishanensis</name>
    <dbReference type="NCBI Taxonomy" id="2486008"/>
    <lineage>
        <taxon>Bacteria</taxon>
        <taxon>Bacillati</taxon>
        <taxon>Bacillota</taxon>
        <taxon>Bacilli</taxon>
        <taxon>Lactobacillales</taxon>
        <taxon>Lactobacillaceae</taxon>
        <taxon>Companilactobacillus</taxon>
    </lineage>
</organism>
<dbReference type="RefSeq" id="WP_125703200.1">
    <property type="nucleotide sequence ID" value="NZ_JBHTOO010000003.1"/>
</dbReference>
<gene>
    <name evidence="3" type="ORF">FHL02_00280</name>
    <name evidence="2" type="ORF">FHL03_02985</name>
</gene>
<feature type="transmembrane region" description="Helical" evidence="1">
    <location>
        <begin position="6"/>
        <end position="28"/>
    </location>
</feature>
<evidence type="ECO:0008006" key="6">
    <source>
        <dbReference type="Google" id="ProtNLM"/>
    </source>
</evidence>
<sequence>MEITLLIIKIILTVAIITGVVLITIPLFRLNNYLKEINRPYFVVNKVDESTFTIKNTGRSNAEIAEIFLNPDYKYVEEFNGVNFVPGQSANFTIVPDENKKIETVEISYIDKLLKKPYRQKIEFSSIAK</sequence>
<evidence type="ECO:0000313" key="4">
    <source>
        <dbReference type="Proteomes" id="UP000380386"/>
    </source>
</evidence>
<reference evidence="4 5" key="1">
    <citation type="journal article" date="2019" name="Syst. Appl. Microbiol.">
        <title>Polyphasic characterization of two novel Lactobacillus spp. isolated from blown salami packages: Description of Lactobacillus halodurans sp. nov. and Lactobacillus salsicarnum sp. nov.</title>
        <authorList>
            <person name="Schuster J.A."/>
            <person name="Klingl A."/>
            <person name="Vogel R.F."/>
            <person name="Ehrmann M.A."/>
        </authorList>
    </citation>
    <scope>NUCLEOTIDE SEQUENCE [LARGE SCALE GENOMIC DNA]</scope>
    <source>
        <strain evidence="2 5">TMW 1.2098</strain>
        <strain evidence="3 4">TMW 1.2118</strain>
    </source>
</reference>
<dbReference type="EMBL" id="VDFN01000001">
    <property type="protein sequence ID" value="MQS44448.1"/>
    <property type="molecule type" value="Genomic_DNA"/>
</dbReference>
<comment type="caution">
    <text evidence="3">The sequence shown here is derived from an EMBL/GenBank/DDBJ whole genome shotgun (WGS) entry which is preliminary data.</text>
</comment>
<name>A0A5P0ZEJ4_9LACO</name>
<dbReference type="Proteomes" id="UP000436655">
    <property type="component" value="Unassembled WGS sequence"/>
</dbReference>
<keyword evidence="1" id="KW-1133">Transmembrane helix</keyword>
<protein>
    <recommendedName>
        <fullName evidence="6">DUF916 domain-containing protein</fullName>
    </recommendedName>
</protein>
<proteinExistence type="predicted"/>
<dbReference type="EMBL" id="VDFM01000001">
    <property type="protein sequence ID" value="MQS51448.1"/>
    <property type="molecule type" value="Genomic_DNA"/>
</dbReference>
<evidence type="ECO:0000313" key="3">
    <source>
        <dbReference type="EMBL" id="MQS51448.1"/>
    </source>
</evidence>